<sequence length="266" mass="30298">MDGKNNQKPASKAQPEAYGQKSKDQRIQELEKEVLDVKDRMKKDVNKLFRDEYLMNLEKKNKGLAETNTNLQRQLDFANDALPSQSSRIGDDVLSTERIAGLEKEICVDDRGREESSAASQLLDEIQAGPRARRTIINRRQRQSAKRIKGLKHKLKDANSTTGREEDRAKALSEKLSDLNAKTNKEIEGLKKDLADMKESKASEVWLRVKAEKDLSHVKEEKARDIETALAEERKNNTIVLDNLRAKKDKELAKANEENNIELATY</sequence>
<keyword evidence="4" id="KW-1185">Reference proteome</keyword>
<dbReference type="Proteomes" id="UP000184330">
    <property type="component" value="Unassembled WGS sequence"/>
</dbReference>
<feature type="region of interest" description="Disordered" evidence="2">
    <location>
        <begin position="139"/>
        <end position="167"/>
    </location>
</feature>
<name>A0A1L7WT52_9HELO</name>
<dbReference type="OrthoDB" id="10646222at2759"/>
<dbReference type="AlphaFoldDB" id="A0A1L7WT52"/>
<protein>
    <submittedName>
        <fullName evidence="3">Uncharacterized protein</fullName>
    </submittedName>
</protein>
<reference evidence="3 4" key="1">
    <citation type="submission" date="2016-03" db="EMBL/GenBank/DDBJ databases">
        <authorList>
            <person name="Ploux O."/>
        </authorList>
    </citation>
    <scope>NUCLEOTIDE SEQUENCE [LARGE SCALE GENOMIC DNA]</scope>
    <source>
        <strain evidence="3 4">UAMH 11012</strain>
    </source>
</reference>
<evidence type="ECO:0000256" key="1">
    <source>
        <dbReference type="SAM" id="Coils"/>
    </source>
</evidence>
<proteinExistence type="predicted"/>
<dbReference type="EMBL" id="FJOG01000007">
    <property type="protein sequence ID" value="CZR55923.1"/>
    <property type="molecule type" value="Genomic_DNA"/>
</dbReference>
<keyword evidence="1" id="KW-0175">Coiled coil</keyword>
<feature type="region of interest" description="Disordered" evidence="2">
    <location>
        <begin position="1"/>
        <end position="26"/>
    </location>
</feature>
<feature type="compositionally biased region" description="Basic residues" evidence="2">
    <location>
        <begin position="139"/>
        <end position="155"/>
    </location>
</feature>
<accession>A0A1L7WT52</accession>
<evidence type="ECO:0000256" key="2">
    <source>
        <dbReference type="SAM" id="MobiDB-lite"/>
    </source>
</evidence>
<evidence type="ECO:0000313" key="3">
    <source>
        <dbReference type="EMBL" id="CZR55923.1"/>
    </source>
</evidence>
<organism evidence="3 4">
    <name type="scientific">Phialocephala subalpina</name>
    <dbReference type="NCBI Taxonomy" id="576137"/>
    <lineage>
        <taxon>Eukaryota</taxon>
        <taxon>Fungi</taxon>
        <taxon>Dikarya</taxon>
        <taxon>Ascomycota</taxon>
        <taxon>Pezizomycotina</taxon>
        <taxon>Leotiomycetes</taxon>
        <taxon>Helotiales</taxon>
        <taxon>Mollisiaceae</taxon>
        <taxon>Phialocephala</taxon>
        <taxon>Phialocephala fortinii species complex</taxon>
    </lineage>
</organism>
<feature type="coiled-coil region" evidence="1">
    <location>
        <begin position="173"/>
        <end position="200"/>
    </location>
</feature>
<gene>
    <name evidence="3" type="ORF">PAC_05811</name>
</gene>
<evidence type="ECO:0000313" key="4">
    <source>
        <dbReference type="Proteomes" id="UP000184330"/>
    </source>
</evidence>